<dbReference type="PANTHER" id="PTHR43000">
    <property type="entry name" value="DTDP-D-GLUCOSE 4,6-DEHYDRATASE-RELATED"/>
    <property type="match status" value="1"/>
</dbReference>
<dbReference type="InterPro" id="IPR001509">
    <property type="entry name" value="Epimerase_deHydtase"/>
</dbReference>
<dbReference type="SUPFAM" id="SSF51735">
    <property type="entry name" value="NAD(P)-binding Rossmann-fold domains"/>
    <property type="match status" value="1"/>
</dbReference>
<comment type="caution">
    <text evidence="3">The sequence shown here is derived from an EMBL/GenBank/DDBJ whole genome shotgun (WGS) entry which is preliminary data.</text>
</comment>
<evidence type="ECO:0000313" key="4">
    <source>
        <dbReference type="Proteomes" id="UP000242656"/>
    </source>
</evidence>
<proteinExistence type="inferred from homology"/>
<dbReference type="EMBL" id="NUWN01000056">
    <property type="protein sequence ID" value="PFK37440.1"/>
    <property type="molecule type" value="Genomic_DNA"/>
</dbReference>
<name>A0A2B0M7F0_BACCE</name>
<sequence>MKILVTGGAGFIGSHIVELLLKEGYTPIVLDDLSNSDISNIPHGVRFYELDLLSKDVEIMFAKEKPDMVIHLAAQANVGKSIEKPLVDATTNILGTIHLLKCCEVFKVKKFIFSSTSAVYGESNRSIDEEAPTAPLSFYGNSKLIAESYIKLFNQLYGIPFTIFRYANIFGPRQKANGEGGVINTFINQLMNEQVPFINGDGRQTRDFVYVEDVAHANVLAITNGANEIFNIGYNKRTSINELYKMISEKLGSAVSPIYKPSLKGEIRHSQLNNSKAIEILKWKPASDVSFGLDQTISYIKESKLK</sequence>
<reference evidence="3 4" key="1">
    <citation type="submission" date="2017-09" db="EMBL/GenBank/DDBJ databases">
        <title>Large-scale bioinformatics analysis of Bacillus genomes uncovers conserved roles of natural products in bacterial physiology.</title>
        <authorList>
            <consortium name="Agbiome Team Llc"/>
            <person name="Bleich R.M."/>
            <person name="Grubbs K.J."/>
            <person name="Santa Maria K.C."/>
            <person name="Allen S.E."/>
            <person name="Farag S."/>
            <person name="Shank E.A."/>
            <person name="Bowers A."/>
        </authorList>
    </citation>
    <scope>NUCLEOTIDE SEQUENCE [LARGE SCALE GENOMIC DNA]</scope>
    <source>
        <strain evidence="3 4">AFS083043</strain>
    </source>
</reference>
<accession>A0A2B0M7F0</accession>
<dbReference type="InterPro" id="IPR036291">
    <property type="entry name" value="NAD(P)-bd_dom_sf"/>
</dbReference>
<dbReference type="Pfam" id="PF01370">
    <property type="entry name" value="Epimerase"/>
    <property type="match status" value="1"/>
</dbReference>
<dbReference type="RefSeq" id="WP_098491503.1">
    <property type="nucleotide sequence ID" value="NZ_NUWN01000056.1"/>
</dbReference>
<organism evidence="3 4">
    <name type="scientific">Bacillus cereus</name>
    <dbReference type="NCBI Taxonomy" id="1396"/>
    <lineage>
        <taxon>Bacteria</taxon>
        <taxon>Bacillati</taxon>
        <taxon>Bacillota</taxon>
        <taxon>Bacilli</taxon>
        <taxon>Bacillales</taxon>
        <taxon>Bacillaceae</taxon>
        <taxon>Bacillus</taxon>
        <taxon>Bacillus cereus group</taxon>
    </lineage>
</organism>
<evidence type="ECO:0000313" key="3">
    <source>
        <dbReference type="EMBL" id="PFK37440.1"/>
    </source>
</evidence>
<protein>
    <submittedName>
        <fullName evidence="3">UDP-glucose 4-epimerase</fullName>
    </submittedName>
</protein>
<dbReference type="Gene3D" id="3.40.50.720">
    <property type="entry name" value="NAD(P)-binding Rossmann-like Domain"/>
    <property type="match status" value="1"/>
</dbReference>
<feature type="domain" description="NAD-dependent epimerase/dehydratase" evidence="2">
    <location>
        <begin position="3"/>
        <end position="233"/>
    </location>
</feature>
<comment type="similarity">
    <text evidence="1">Belongs to the NAD(P)-dependent epimerase/dehydratase family.</text>
</comment>
<gene>
    <name evidence="3" type="ORF">COI93_15210</name>
</gene>
<evidence type="ECO:0000256" key="1">
    <source>
        <dbReference type="ARBA" id="ARBA00007637"/>
    </source>
</evidence>
<dbReference type="Proteomes" id="UP000242656">
    <property type="component" value="Unassembled WGS sequence"/>
</dbReference>
<evidence type="ECO:0000259" key="2">
    <source>
        <dbReference type="Pfam" id="PF01370"/>
    </source>
</evidence>
<dbReference type="AlphaFoldDB" id="A0A2B0M7F0"/>